<accession>I0ERG6</accession>
<organism evidence="3 4">
    <name type="scientific">Helicobacter cetorum (strain ATCC BAA-540 / CCUG 52418 / MIT 99-5656)</name>
    <dbReference type="NCBI Taxonomy" id="1163745"/>
    <lineage>
        <taxon>Bacteria</taxon>
        <taxon>Pseudomonadati</taxon>
        <taxon>Campylobacterota</taxon>
        <taxon>Epsilonproteobacteria</taxon>
        <taxon>Campylobacterales</taxon>
        <taxon>Helicobacteraceae</taxon>
        <taxon>Helicobacter</taxon>
    </lineage>
</organism>
<proteinExistence type="predicted"/>
<feature type="signal peptide" evidence="2">
    <location>
        <begin position="1"/>
        <end position="23"/>
    </location>
</feature>
<evidence type="ECO:0000313" key="4">
    <source>
        <dbReference type="Proteomes" id="UP000005013"/>
    </source>
</evidence>
<evidence type="ECO:0000313" key="3">
    <source>
        <dbReference type="EMBL" id="AFI05535.1"/>
    </source>
</evidence>
<dbReference type="OrthoDB" id="5319509at2"/>
<dbReference type="eggNOG" id="COG3170">
    <property type="taxonomic scope" value="Bacteria"/>
</dbReference>
<feature type="region of interest" description="Disordered" evidence="1">
    <location>
        <begin position="87"/>
        <end position="106"/>
    </location>
</feature>
<feature type="compositionally biased region" description="Low complexity" evidence="1">
    <location>
        <begin position="87"/>
        <end position="102"/>
    </location>
</feature>
<keyword evidence="4" id="KW-1185">Reference proteome</keyword>
<sequence length="491" mass="53075">MKNYPFKKMIALSLMAGACVCNAEEDGAFFVIDYQTSLARQELRNPGFTQAQSLRRLMKDGAVRLQTSAAPLAYYLDILGNKTKGLLGNNGSQSSQSSGSSQHNEKNTLDSSLRILGDLLNLAQKYAAENIIKPLVVEATLGSQKTQVNITEAMLLVAQSITSALGQVGLTQGTQQGHESSGGSSSDPNLYSNLMKVMLLGVGGSDGKYNGVSIGDVATGMQKFASQATLIGSNSTIKEINALVKSGVSLALETKALGDFIERSFCSGGNCFSSNTETSYQGGLARSKKIVGESLAQFESASKSLYKISYIPNLSSLKDDQSASMNGFGAKMGYKQFFTNKKNIGLRYYGFLDYGFANFGDANLKVNANLVTYGVGTDFLYNVFERSKRREKTTIGFFFGTQLAGQTWSSNVTSLLSGEKPSVNSTSFQFLFDLGVRTNFAKTKMRSHRLDQGIEFGVKIPVIAHKYFTAQGSSASYMRNFSFYVGYSVGF</sequence>
<dbReference type="EMBL" id="CP003481">
    <property type="protein sequence ID" value="AFI05535.1"/>
    <property type="molecule type" value="Genomic_DNA"/>
</dbReference>
<gene>
    <name evidence="3" type="ordered locus">HCD_02585</name>
</gene>
<evidence type="ECO:0000256" key="1">
    <source>
        <dbReference type="SAM" id="MobiDB-lite"/>
    </source>
</evidence>
<keyword evidence="2" id="KW-0732">Signal</keyword>
<dbReference type="InterPro" id="IPR002718">
    <property type="entry name" value="OMP_Helicobacter"/>
</dbReference>
<dbReference type="AlphaFoldDB" id="I0ERG6"/>
<dbReference type="Proteomes" id="UP000005013">
    <property type="component" value="Chromosome"/>
</dbReference>
<reference evidence="3 4" key="1">
    <citation type="journal article" date="2013" name="PLoS ONE">
        <title>Sequence Divergence and Conservation in Genomes ofHelicobacter cetorum Strains from a Dolphin and a Whale.</title>
        <authorList>
            <person name="Kersulyte D."/>
            <person name="Rossi M."/>
            <person name="Berg D.E."/>
        </authorList>
    </citation>
    <scope>NUCLEOTIDE SEQUENCE [LARGE SCALE GENOMIC DNA]</scope>
    <source>
        <strain evidence="3 4">MIT 99-5656</strain>
    </source>
</reference>
<dbReference type="KEGG" id="hcm:HCD_02585"/>
<protein>
    <submittedName>
        <fullName evidence="3">Outer membrane protein HopF, putative signal peptide</fullName>
    </submittedName>
</protein>
<dbReference type="RefSeq" id="WP_014659051.1">
    <property type="nucleotide sequence ID" value="NC_017735.1"/>
</dbReference>
<dbReference type="PATRIC" id="fig|1163745.3.peg.545"/>
<dbReference type="PROSITE" id="PS51257">
    <property type="entry name" value="PROKAR_LIPOPROTEIN"/>
    <property type="match status" value="1"/>
</dbReference>
<dbReference type="Pfam" id="PF01856">
    <property type="entry name" value="HP_OMP"/>
    <property type="match status" value="1"/>
</dbReference>
<feature type="chain" id="PRO_5003626602" evidence="2">
    <location>
        <begin position="24"/>
        <end position="491"/>
    </location>
</feature>
<dbReference type="STRING" id="1163745.HCD_02585"/>
<name>I0ERG6_HELCM</name>
<evidence type="ECO:0000256" key="2">
    <source>
        <dbReference type="SAM" id="SignalP"/>
    </source>
</evidence>
<dbReference type="HOGENOM" id="CLU_548322_0_0_7"/>
<dbReference type="PRINTS" id="PR01776">
    <property type="entry name" value="HPOMPFAMILY"/>
</dbReference>